<dbReference type="RefSeq" id="WP_397092050.1">
    <property type="nucleotide sequence ID" value="NZ_JBIRYO010000004.1"/>
</dbReference>
<sequence>MNLEAQMEIDQEIGQCVLTEMDEDETEAELSIDIVGEQYRVVVHSDTRSAIMPSDDLLQAAGALVDLHSRAGTGLAGMVYRYSKNEDGSWTMGSSFEYGEPAPHFGLSQQRRGWRRWFGRG</sequence>
<dbReference type="Proteomes" id="UP001611415">
    <property type="component" value="Unassembled WGS sequence"/>
</dbReference>
<accession>A0ABW7WXB6</accession>
<protein>
    <submittedName>
        <fullName evidence="1">Uncharacterized protein</fullName>
    </submittedName>
</protein>
<organism evidence="1 2">
    <name type="scientific">Nocardia xishanensis</name>
    <dbReference type="NCBI Taxonomy" id="238964"/>
    <lineage>
        <taxon>Bacteria</taxon>
        <taxon>Bacillati</taxon>
        <taxon>Actinomycetota</taxon>
        <taxon>Actinomycetes</taxon>
        <taxon>Mycobacteriales</taxon>
        <taxon>Nocardiaceae</taxon>
        <taxon>Nocardia</taxon>
    </lineage>
</organism>
<dbReference type="EMBL" id="JBIRYO010000004">
    <property type="protein sequence ID" value="MFI2473446.1"/>
    <property type="molecule type" value="Genomic_DNA"/>
</dbReference>
<gene>
    <name evidence="1" type="ORF">ACH49W_08715</name>
</gene>
<reference evidence="1 2" key="1">
    <citation type="submission" date="2024-10" db="EMBL/GenBank/DDBJ databases">
        <title>The Natural Products Discovery Center: Release of the First 8490 Sequenced Strains for Exploring Actinobacteria Biosynthetic Diversity.</title>
        <authorList>
            <person name="Kalkreuter E."/>
            <person name="Kautsar S.A."/>
            <person name="Yang D."/>
            <person name="Bader C.D."/>
            <person name="Teijaro C.N."/>
            <person name="Fluegel L."/>
            <person name="Davis C.M."/>
            <person name="Simpson J.R."/>
            <person name="Lauterbach L."/>
            <person name="Steele A.D."/>
            <person name="Gui C."/>
            <person name="Meng S."/>
            <person name="Li G."/>
            <person name="Viehrig K."/>
            <person name="Ye F."/>
            <person name="Su P."/>
            <person name="Kiefer A.F."/>
            <person name="Nichols A."/>
            <person name="Cepeda A.J."/>
            <person name="Yan W."/>
            <person name="Fan B."/>
            <person name="Jiang Y."/>
            <person name="Adhikari A."/>
            <person name="Zheng C.-J."/>
            <person name="Schuster L."/>
            <person name="Cowan T.M."/>
            <person name="Smanski M.J."/>
            <person name="Chevrette M.G."/>
            <person name="De Carvalho L.P.S."/>
            <person name="Shen B."/>
        </authorList>
    </citation>
    <scope>NUCLEOTIDE SEQUENCE [LARGE SCALE GENOMIC DNA]</scope>
    <source>
        <strain evidence="1 2">NPDC019275</strain>
    </source>
</reference>
<name>A0ABW7WXB6_9NOCA</name>
<evidence type="ECO:0000313" key="1">
    <source>
        <dbReference type="EMBL" id="MFI2473446.1"/>
    </source>
</evidence>
<proteinExistence type="predicted"/>
<keyword evidence="2" id="KW-1185">Reference proteome</keyword>
<evidence type="ECO:0000313" key="2">
    <source>
        <dbReference type="Proteomes" id="UP001611415"/>
    </source>
</evidence>
<comment type="caution">
    <text evidence="1">The sequence shown here is derived from an EMBL/GenBank/DDBJ whole genome shotgun (WGS) entry which is preliminary data.</text>
</comment>